<feature type="signal peptide" evidence="1">
    <location>
        <begin position="1"/>
        <end position="27"/>
    </location>
</feature>
<accession>A0ABS6MIJ0</accession>
<dbReference type="PANTHER" id="PTHR19328">
    <property type="entry name" value="HEDGEHOG-INTERACTING PROTEIN"/>
    <property type="match status" value="1"/>
</dbReference>
<feature type="chain" id="PRO_5045876851" evidence="1">
    <location>
        <begin position="28"/>
        <end position="376"/>
    </location>
</feature>
<evidence type="ECO:0000256" key="1">
    <source>
        <dbReference type="SAM" id="SignalP"/>
    </source>
</evidence>
<organism evidence="3 4">
    <name type="scientific">Arsukibacterium indicum</name>
    <dbReference type="NCBI Taxonomy" id="2848612"/>
    <lineage>
        <taxon>Bacteria</taxon>
        <taxon>Pseudomonadati</taxon>
        <taxon>Pseudomonadota</taxon>
        <taxon>Gammaproteobacteria</taxon>
        <taxon>Chromatiales</taxon>
        <taxon>Chromatiaceae</taxon>
        <taxon>Arsukibacterium</taxon>
    </lineage>
</organism>
<dbReference type="Pfam" id="PF07995">
    <property type="entry name" value="GSDH"/>
    <property type="match status" value="1"/>
</dbReference>
<dbReference type="InterPro" id="IPR012938">
    <property type="entry name" value="Glc/Sorbosone_DH"/>
</dbReference>
<dbReference type="EMBL" id="JAHRID010000002">
    <property type="protein sequence ID" value="MBV2128618.1"/>
    <property type="molecule type" value="Genomic_DNA"/>
</dbReference>
<name>A0ABS6MIJ0_9GAMM</name>
<comment type="caution">
    <text evidence="3">The sequence shown here is derived from an EMBL/GenBank/DDBJ whole genome shotgun (WGS) entry which is preliminary data.</text>
</comment>
<sequence length="376" mass="40844">MKIFAKTAVLLLIVSSLSVVSSLGAVAAPYQLTTVAEDLNYPWSLAFLPDNSMLVTERTGKLKQLSADGELLAEISPALPELYVAAQGGLLEVLLPAAFAENQQLVLSYVCGNSEANTLCLATARWQQNQLTDIRVIFKAQPYRKGAAHYGGRMLQLSDSSIVLTLGDGFDYREQAQNPANHLGKIVRLMPDGSIPTDNPFVEKAGYAAEIYSLGHRNVQGIVRDSVNQLIYSHEHGPRGGDELNILQAGNNYGWPVATRGIDYTGARVSPFRQYPGMVEPIHHWSPSIAPAGMALYRGALFPDWQGDLFITALAGKALHHLQMENGKMVAEQLLLTELNSRLRDVRTGPDGAIYVLTDSASGKLLRLTPLPVPAD</sequence>
<dbReference type="RefSeq" id="WP_217668158.1">
    <property type="nucleotide sequence ID" value="NZ_JAHRID010000002.1"/>
</dbReference>
<evidence type="ECO:0000313" key="3">
    <source>
        <dbReference type="EMBL" id="MBV2128618.1"/>
    </source>
</evidence>
<dbReference type="PANTHER" id="PTHR19328:SF75">
    <property type="entry name" value="ALDOSE SUGAR DEHYDROGENASE YLII"/>
    <property type="match status" value="1"/>
</dbReference>
<feature type="domain" description="Glucose/Sorbosone dehydrogenase" evidence="2">
    <location>
        <begin position="39"/>
        <end position="367"/>
    </location>
</feature>
<keyword evidence="1" id="KW-0732">Signal</keyword>
<protein>
    <submittedName>
        <fullName evidence="3">PQQ-dependent sugar dehydrogenase</fullName>
    </submittedName>
</protein>
<reference evidence="3 4" key="1">
    <citation type="submission" date="2021-06" db="EMBL/GenBank/DDBJ databases">
        <title>Rheinheimera indica sp. nov., isolated from deep-sea sediment.</title>
        <authorList>
            <person name="Wang Z."/>
            <person name="Zhang X.-Y."/>
        </authorList>
    </citation>
    <scope>NUCLEOTIDE SEQUENCE [LARGE SCALE GENOMIC DNA]</scope>
    <source>
        <strain evidence="3 4">SM2107</strain>
    </source>
</reference>
<proteinExistence type="predicted"/>
<evidence type="ECO:0000259" key="2">
    <source>
        <dbReference type="Pfam" id="PF07995"/>
    </source>
</evidence>
<keyword evidence="4" id="KW-1185">Reference proteome</keyword>
<gene>
    <name evidence="3" type="ORF">KQY15_05860</name>
</gene>
<dbReference type="Proteomes" id="UP000704611">
    <property type="component" value="Unassembled WGS sequence"/>
</dbReference>
<evidence type="ECO:0000313" key="4">
    <source>
        <dbReference type="Proteomes" id="UP000704611"/>
    </source>
</evidence>